<dbReference type="RefSeq" id="WP_093254826.1">
    <property type="nucleotide sequence ID" value="NZ_FNQM01000011.1"/>
</dbReference>
<keyword evidence="1" id="KW-1133">Transmembrane helix</keyword>
<dbReference type="STRING" id="89524.SAMN05444370_11166"/>
<protein>
    <submittedName>
        <fullName evidence="2">Predicted secreted protein</fullName>
    </submittedName>
</protein>
<dbReference type="Proteomes" id="UP000198703">
    <property type="component" value="Unassembled WGS sequence"/>
</dbReference>
<reference evidence="2 3" key="1">
    <citation type="submission" date="2016-10" db="EMBL/GenBank/DDBJ databases">
        <authorList>
            <person name="de Groot N.N."/>
        </authorList>
    </citation>
    <scope>NUCLEOTIDE SEQUENCE [LARGE SCALE GENOMIC DNA]</scope>
    <source>
        <strain evidence="2 3">DSM 15345</strain>
    </source>
</reference>
<keyword evidence="1" id="KW-0472">Membrane</keyword>
<feature type="transmembrane region" description="Helical" evidence="1">
    <location>
        <begin position="53"/>
        <end position="76"/>
    </location>
</feature>
<dbReference type="InterPro" id="IPR009935">
    <property type="entry name" value="DUF1467"/>
</dbReference>
<sequence>MSFTSALVLYAVTWFIVLLMLLPIGVRSQEEAGDVAPGTPAGAPETPMIGRKMLWATGVAAVVWAVVYCVIVFGVITREDIRGFAPFD</sequence>
<name>A0A1H4DVH0_9RHOB</name>
<evidence type="ECO:0000313" key="2">
    <source>
        <dbReference type="EMBL" id="SEA76741.1"/>
    </source>
</evidence>
<gene>
    <name evidence="2" type="ORF">SAMN05444370_11166</name>
</gene>
<keyword evidence="1" id="KW-0812">Transmembrane</keyword>
<feature type="transmembrane region" description="Helical" evidence="1">
    <location>
        <begin position="7"/>
        <end position="26"/>
    </location>
</feature>
<evidence type="ECO:0000256" key="1">
    <source>
        <dbReference type="SAM" id="Phobius"/>
    </source>
</evidence>
<dbReference type="EMBL" id="FNQM01000011">
    <property type="protein sequence ID" value="SEA76741.1"/>
    <property type="molecule type" value="Genomic_DNA"/>
</dbReference>
<dbReference type="AlphaFoldDB" id="A0A1H4DVH0"/>
<accession>A0A1H4DVH0</accession>
<keyword evidence="3" id="KW-1185">Reference proteome</keyword>
<dbReference type="Pfam" id="PF07330">
    <property type="entry name" value="DUF1467"/>
    <property type="match status" value="1"/>
</dbReference>
<proteinExistence type="predicted"/>
<evidence type="ECO:0000313" key="3">
    <source>
        <dbReference type="Proteomes" id="UP000198703"/>
    </source>
</evidence>
<dbReference type="OrthoDB" id="9804637at2"/>
<organism evidence="2 3">
    <name type="scientific">Rubrimonas cliftonensis</name>
    <dbReference type="NCBI Taxonomy" id="89524"/>
    <lineage>
        <taxon>Bacteria</taxon>
        <taxon>Pseudomonadati</taxon>
        <taxon>Pseudomonadota</taxon>
        <taxon>Alphaproteobacteria</taxon>
        <taxon>Rhodobacterales</taxon>
        <taxon>Paracoccaceae</taxon>
        <taxon>Rubrimonas</taxon>
    </lineage>
</organism>